<comment type="caution">
    <text evidence="2">The sequence shown here is derived from an EMBL/GenBank/DDBJ whole genome shotgun (WGS) entry which is preliminary data.</text>
</comment>
<name>A0A1J8Q3T0_9AGAM</name>
<evidence type="ECO:0000313" key="2">
    <source>
        <dbReference type="EMBL" id="OJA15709.1"/>
    </source>
</evidence>
<reference evidence="2 3" key="1">
    <citation type="submission" date="2016-03" db="EMBL/GenBank/DDBJ databases">
        <title>Comparative genomics of the ectomycorrhizal sister species Rhizopogon vinicolor and Rhizopogon vesiculosus (Basidiomycota: Boletales) reveals a divergence of the mating type B locus.</title>
        <authorList>
            <person name="Mujic A.B."/>
            <person name="Kuo A."/>
            <person name="Tritt A."/>
            <person name="Lipzen A."/>
            <person name="Chen C."/>
            <person name="Johnson J."/>
            <person name="Sharma A."/>
            <person name="Barry K."/>
            <person name="Grigoriev I.V."/>
            <person name="Spatafora J.W."/>
        </authorList>
    </citation>
    <scope>NUCLEOTIDE SEQUENCE [LARGE SCALE GENOMIC DNA]</scope>
    <source>
        <strain evidence="2 3">AM-OR11-056</strain>
    </source>
</reference>
<organism evidence="2 3">
    <name type="scientific">Rhizopogon vesiculosus</name>
    <dbReference type="NCBI Taxonomy" id="180088"/>
    <lineage>
        <taxon>Eukaryota</taxon>
        <taxon>Fungi</taxon>
        <taxon>Dikarya</taxon>
        <taxon>Basidiomycota</taxon>
        <taxon>Agaricomycotina</taxon>
        <taxon>Agaricomycetes</taxon>
        <taxon>Agaricomycetidae</taxon>
        <taxon>Boletales</taxon>
        <taxon>Suillineae</taxon>
        <taxon>Rhizopogonaceae</taxon>
        <taxon>Rhizopogon</taxon>
    </lineage>
</organism>
<keyword evidence="1" id="KW-0812">Transmembrane</keyword>
<feature type="transmembrane region" description="Helical" evidence="1">
    <location>
        <begin position="37"/>
        <end position="58"/>
    </location>
</feature>
<protein>
    <submittedName>
        <fullName evidence="2">Uncharacterized protein</fullName>
    </submittedName>
</protein>
<keyword evidence="1" id="KW-0472">Membrane</keyword>
<evidence type="ECO:0000256" key="1">
    <source>
        <dbReference type="SAM" id="Phobius"/>
    </source>
</evidence>
<gene>
    <name evidence="2" type="ORF">AZE42_12118</name>
</gene>
<dbReference type="AlphaFoldDB" id="A0A1J8Q3T0"/>
<keyword evidence="1" id="KW-1133">Transmembrane helix</keyword>
<dbReference type="OrthoDB" id="2637653at2759"/>
<dbReference type="Proteomes" id="UP000183567">
    <property type="component" value="Unassembled WGS sequence"/>
</dbReference>
<feature type="transmembrane region" description="Helical" evidence="1">
    <location>
        <begin position="5"/>
        <end position="25"/>
    </location>
</feature>
<evidence type="ECO:0000313" key="3">
    <source>
        <dbReference type="Proteomes" id="UP000183567"/>
    </source>
</evidence>
<keyword evidence="3" id="KW-1185">Reference proteome</keyword>
<sequence length="208" mass="22852">MSSPILTLVQFLPFVYLVPFLALMSPSTEPEVVGRNMLIVSIILSGLMVLEYAWNIYFEMRVIWPQFWKSTEAKIFVIVRGLFSRGNRTHDGSTADDSKLVLPRDALLPLIGRLVLDKERFLQESGNDRQLTEVDLDNLEPLEDCDISSARPSDSKVTTAIDFELGVGAEEDIAGGYICDQADDAAVSSCAHTMMSVETGNGSEGSGN</sequence>
<accession>A0A1J8Q3T0</accession>
<proteinExistence type="predicted"/>
<dbReference type="EMBL" id="LVVM01002928">
    <property type="protein sequence ID" value="OJA15709.1"/>
    <property type="molecule type" value="Genomic_DNA"/>
</dbReference>